<gene>
    <name evidence="1" type="ORF">A6A03_15285</name>
</gene>
<dbReference type="OrthoDB" id="138984at2"/>
<name>A0A178MBL4_9CHLR</name>
<dbReference type="RefSeq" id="WP_066787946.1">
    <property type="nucleotide sequence ID" value="NZ_LWQS01000057.1"/>
</dbReference>
<proteinExistence type="predicted"/>
<reference evidence="1 2" key="1">
    <citation type="submission" date="2016-04" db="EMBL/GenBank/DDBJ databases">
        <title>Chloroflexus islandicus sp. nov., a thermophilic filamentous anoxygenic phototrophic bacterium from geyser Strokkur (Iceland).</title>
        <authorList>
            <person name="Gaisin V.A."/>
            <person name="Kalashnikov A.M."/>
            <person name="Sukhacheva M.V."/>
            <person name="Grouzdev D.S."/>
            <person name="Ivanov T.M."/>
            <person name="Kuznetsov B."/>
            <person name="Gorlenko V.M."/>
        </authorList>
    </citation>
    <scope>NUCLEOTIDE SEQUENCE [LARGE SCALE GENOMIC DNA]</scope>
    <source>
        <strain evidence="2">isl-2</strain>
    </source>
</reference>
<evidence type="ECO:0000313" key="1">
    <source>
        <dbReference type="EMBL" id="OAN45264.1"/>
    </source>
</evidence>
<accession>A0A178MBL4</accession>
<comment type="caution">
    <text evidence="1">The sequence shown here is derived from an EMBL/GenBank/DDBJ whole genome shotgun (WGS) entry which is preliminary data.</text>
</comment>
<dbReference type="Proteomes" id="UP000078287">
    <property type="component" value="Unassembled WGS sequence"/>
</dbReference>
<protein>
    <submittedName>
        <fullName evidence="1">Uncharacterized protein</fullName>
    </submittedName>
</protein>
<dbReference type="AlphaFoldDB" id="A0A178MBL4"/>
<dbReference type="EMBL" id="LWQS01000057">
    <property type="protein sequence ID" value="OAN45264.1"/>
    <property type="molecule type" value="Genomic_DNA"/>
</dbReference>
<organism evidence="1 2">
    <name type="scientific">Chloroflexus islandicus</name>
    <dbReference type="NCBI Taxonomy" id="1707952"/>
    <lineage>
        <taxon>Bacteria</taxon>
        <taxon>Bacillati</taxon>
        <taxon>Chloroflexota</taxon>
        <taxon>Chloroflexia</taxon>
        <taxon>Chloroflexales</taxon>
        <taxon>Chloroflexineae</taxon>
        <taxon>Chloroflexaceae</taxon>
        <taxon>Chloroflexus</taxon>
    </lineage>
</organism>
<sequence length="405" mass="45955">MQRRLWLLTASLMCFSALLWVMWQPSPAVVANGGNRQFIPLIVKPATFTETFTGEPSRPQSWNPANWDVTVHSRDVNTWYQLEPMAAEHGADCAPAPATHTISAYEEAVYLCRNHLMTAIKASGYGMVYLTPDHLVDFSGGTATIRFDVSTLRTSLRDWIDIWISPYNDHLQLPLDMDVDLSGPPRNAVQVRMDLSGNYFDVVVYRNFQPTVIDGAPIPYERFLDPSPTRRDTFELQLSRTSVKFGMPAYNFYWVDTRIADLGWSQGVVQFGHHSYNPLKDCATCRPGTWHWDNVTISPSQPFTMIAANRRFVDRANPTVTLTAPAPANARLRFAGIGPNLQVRFDGGAWQAAQVQAHNTSYFKDEHFRSFWMPIPAGVTRIEFRGDRWWGGDWHARDISVWALP</sequence>
<evidence type="ECO:0000313" key="2">
    <source>
        <dbReference type="Proteomes" id="UP000078287"/>
    </source>
</evidence>
<keyword evidence="2" id="KW-1185">Reference proteome</keyword>